<proteinExistence type="predicted"/>
<dbReference type="SUPFAM" id="SSF56436">
    <property type="entry name" value="C-type lectin-like"/>
    <property type="match status" value="1"/>
</dbReference>
<organism evidence="1">
    <name type="scientific">Magallana gigas</name>
    <name type="common">Pacific oyster</name>
    <name type="synonym">Crassostrea gigas</name>
    <dbReference type="NCBI Taxonomy" id="29159"/>
    <lineage>
        <taxon>Eukaryota</taxon>
        <taxon>Metazoa</taxon>
        <taxon>Spiralia</taxon>
        <taxon>Lophotrochozoa</taxon>
        <taxon>Mollusca</taxon>
        <taxon>Bivalvia</taxon>
        <taxon>Autobranchia</taxon>
        <taxon>Pteriomorphia</taxon>
        <taxon>Ostreida</taxon>
        <taxon>Ostreoidea</taxon>
        <taxon>Ostreidae</taxon>
        <taxon>Magallana</taxon>
    </lineage>
</organism>
<dbReference type="AlphaFoldDB" id="K1PKW8"/>
<dbReference type="InterPro" id="IPR018378">
    <property type="entry name" value="C-type_lectin_CS"/>
</dbReference>
<accession>K1PKW8</accession>
<dbReference type="InterPro" id="IPR016187">
    <property type="entry name" value="CTDL_fold"/>
</dbReference>
<dbReference type="HOGENOM" id="CLU_049894_10_0_1"/>
<dbReference type="InterPro" id="IPR050111">
    <property type="entry name" value="C-type_lectin/snaclec_domain"/>
</dbReference>
<dbReference type="PROSITE" id="PS50041">
    <property type="entry name" value="C_TYPE_LECTIN_2"/>
    <property type="match status" value="1"/>
</dbReference>
<name>K1PKW8_MAGGI</name>
<dbReference type="EMBL" id="JH818227">
    <property type="protein sequence ID" value="EKC24732.1"/>
    <property type="molecule type" value="Genomic_DNA"/>
</dbReference>
<dbReference type="PROSITE" id="PS00615">
    <property type="entry name" value="C_TYPE_LECTIN_1"/>
    <property type="match status" value="1"/>
</dbReference>
<dbReference type="Pfam" id="PF00059">
    <property type="entry name" value="Lectin_C"/>
    <property type="match status" value="1"/>
</dbReference>
<sequence length="134" mass="15624">MEPAIEKCVEGWVTYGGHDYMLNSTKLSQPEAMYVISAEPTLLKLRTQRRMTGLTKHCTFKYDCTTWIGGNDRETEGNFTWETSNTPFIYVNWDGINPDNKYDFSKPVDCVDMFYNGQWNDRPCNFQASFICER</sequence>
<dbReference type="InterPro" id="IPR001304">
    <property type="entry name" value="C-type_lectin-like"/>
</dbReference>
<dbReference type="InterPro" id="IPR016186">
    <property type="entry name" value="C-type_lectin-like/link_sf"/>
</dbReference>
<dbReference type="PANTHER" id="PTHR22803">
    <property type="entry name" value="MANNOSE, PHOSPHOLIPASE, LECTIN RECEPTOR RELATED"/>
    <property type="match status" value="1"/>
</dbReference>
<reference evidence="1" key="1">
    <citation type="journal article" date="2012" name="Nature">
        <title>The oyster genome reveals stress adaptation and complexity of shell formation.</title>
        <authorList>
            <person name="Zhang G."/>
            <person name="Fang X."/>
            <person name="Guo X."/>
            <person name="Li L."/>
            <person name="Luo R."/>
            <person name="Xu F."/>
            <person name="Yang P."/>
            <person name="Zhang L."/>
            <person name="Wang X."/>
            <person name="Qi H."/>
            <person name="Xiong Z."/>
            <person name="Que H."/>
            <person name="Xie Y."/>
            <person name="Holland P.W."/>
            <person name="Paps J."/>
            <person name="Zhu Y."/>
            <person name="Wu F."/>
            <person name="Chen Y."/>
            <person name="Wang J."/>
            <person name="Peng C."/>
            <person name="Meng J."/>
            <person name="Yang L."/>
            <person name="Liu J."/>
            <person name="Wen B."/>
            <person name="Zhang N."/>
            <person name="Huang Z."/>
            <person name="Zhu Q."/>
            <person name="Feng Y."/>
            <person name="Mount A."/>
            <person name="Hedgecock D."/>
            <person name="Xu Z."/>
            <person name="Liu Y."/>
            <person name="Domazet-Loso T."/>
            <person name="Du Y."/>
            <person name="Sun X."/>
            <person name="Zhang S."/>
            <person name="Liu B."/>
            <person name="Cheng P."/>
            <person name="Jiang X."/>
            <person name="Li J."/>
            <person name="Fan D."/>
            <person name="Wang W."/>
            <person name="Fu W."/>
            <person name="Wang T."/>
            <person name="Wang B."/>
            <person name="Zhang J."/>
            <person name="Peng Z."/>
            <person name="Li Y."/>
            <person name="Li N."/>
            <person name="Wang J."/>
            <person name="Chen M."/>
            <person name="He Y."/>
            <person name="Tan F."/>
            <person name="Song X."/>
            <person name="Zheng Q."/>
            <person name="Huang R."/>
            <person name="Yang H."/>
            <person name="Du X."/>
            <person name="Chen L."/>
            <person name="Yang M."/>
            <person name="Gaffney P.M."/>
            <person name="Wang S."/>
            <person name="Luo L."/>
            <person name="She Z."/>
            <person name="Ming Y."/>
            <person name="Huang W."/>
            <person name="Zhang S."/>
            <person name="Huang B."/>
            <person name="Zhang Y."/>
            <person name="Qu T."/>
            <person name="Ni P."/>
            <person name="Miao G."/>
            <person name="Wang J."/>
            <person name="Wang Q."/>
            <person name="Steinberg C.E."/>
            <person name="Wang H."/>
            <person name="Li N."/>
            <person name="Qian L."/>
            <person name="Zhang G."/>
            <person name="Li Y."/>
            <person name="Yang H."/>
            <person name="Liu X."/>
            <person name="Wang J."/>
            <person name="Yin Y."/>
            <person name="Wang J."/>
        </authorList>
    </citation>
    <scope>NUCLEOTIDE SEQUENCE [LARGE SCALE GENOMIC DNA]</scope>
    <source>
        <strain evidence="1">05x7-T-G4-1.051#20</strain>
    </source>
</reference>
<evidence type="ECO:0000313" key="1">
    <source>
        <dbReference type="EMBL" id="EKC24732.1"/>
    </source>
</evidence>
<dbReference type="InParanoid" id="K1PKW8"/>
<gene>
    <name evidence="1" type="ORF">CGI_10016903</name>
</gene>
<dbReference type="Gene3D" id="3.10.100.10">
    <property type="entry name" value="Mannose-Binding Protein A, subunit A"/>
    <property type="match status" value="1"/>
</dbReference>
<protein>
    <submittedName>
        <fullName evidence="1">Brevican core protein</fullName>
    </submittedName>
</protein>
<dbReference type="SMART" id="SM00034">
    <property type="entry name" value="CLECT"/>
    <property type="match status" value="1"/>
</dbReference>